<feature type="compositionally biased region" description="Acidic residues" evidence="1">
    <location>
        <begin position="104"/>
        <end position="118"/>
    </location>
</feature>
<feature type="compositionally biased region" description="Basic and acidic residues" evidence="1">
    <location>
        <begin position="91"/>
        <end position="103"/>
    </location>
</feature>
<feature type="compositionally biased region" description="Polar residues" evidence="1">
    <location>
        <begin position="568"/>
        <end position="583"/>
    </location>
</feature>
<gene>
    <name evidence="2" type="ORF">EGW08_011550</name>
</gene>
<feature type="region of interest" description="Disordered" evidence="1">
    <location>
        <begin position="783"/>
        <end position="863"/>
    </location>
</feature>
<dbReference type="Proteomes" id="UP000271974">
    <property type="component" value="Unassembled WGS sequence"/>
</dbReference>
<comment type="caution">
    <text evidence="2">The sequence shown here is derived from an EMBL/GenBank/DDBJ whole genome shotgun (WGS) entry which is preliminary data.</text>
</comment>
<feature type="compositionally biased region" description="Basic and acidic residues" evidence="1">
    <location>
        <begin position="155"/>
        <end position="166"/>
    </location>
</feature>
<feature type="region of interest" description="Disordered" evidence="1">
    <location>
        <begin position="564"/>
        <end position="711"/>
    </location>
</feature>
<dbReference type="EMBL" id="RQTK01000378">
    <property type="protein sequence ID" value="RUS80684.1"/>
    <property type="molecule type" value="Genomic_DNA"/>
</dbReference>
<feature type="compositionally biased region" description="Basic and acidic residues" evidence="1">
    <location>
        <begin position="37"/>
        <end position="46"/>
    </location>
</feature>
<name>A0A433TGM3_ELYCH</name>
<keyword evidence="3" id="KW-1185">Reference proteome</keyword>
<feature type="compositionally biased region" description="Low complexity" evidence="1">
    <location>
        <begin position="502"/>
        <end position="529"/>
    </location>
</feature>
<feature type="compositionally biased region" description="Low complexity" evidence="1">
    <location>
        <begin position="407"/>
        <end position="441"/>
    </location>
</feature>
<evidence type="ECO:0000256" key="1">
    <source>
        <dbReference type="SAM" id="MobiDB-lite"/>
    </source>
</evidence>
<feature type="compositionally biased region" description="Polar residues" evidence="1">
    <location>
        <begin position="185"/>
        <end position="194"/>
    </location>
</feature>
<feature type="compositionally biased region" description="Low complexity" evidence="1">
    <location>
        <begin position="783"/>
        <end position="827"/>
    </location>
</feature>
<evidence type="ECO:0000313" key="2">
    <source>
        <dbReference type="EMBL" id="RUS80684.1"/>
    </source>
</evidence>
<feature type="compositionally biased region" description="Basic and acidic residues" evidence="1">
    <location>
        <begin position="601"/>
        <end position="645"/>
    </location>
</feature>
<proteinExistence type="predicted"/>
<feature type="compositionally biased region" description="Basic and acidic residues" evidence="1">
    <location>
        <begin position="58"/>
        <end position="67"/>
    </location>
</feature>
<sequence>GGSYGKRPVTNHFAPQQQQQQQQHHHIFTSHSSSSLPKHEIYESGRRNCSSPLTTLGKADDDVRLDLDLDPLSYSADEDSGLPRSSSSHKASSDDFVSNHHSQDEDDIDVDDDDDDDGMSFFVRRSGSNNRYSSEQDGDEEERQSLLHGARKKGGREDQRTRERSLVRVRATCPNPPFDEEELPHNTSTGSSEYVESPRSDDAEETGSGDAYSSKSKPKPKSYQMDTIAYRETPHPTTAADADPDRMSPTPLDIHNRLYGNRNHRHDGQFWHYDNSNCDEDEGYSNSRSSYDSPSHRGASGGSGTNTNSTISSTSTSASFAVPTQVDAKIPFLGSGLAPSAMVCDSSKFSNHLQRGWSASAKAKAKTLKGRSKDDSDKLDQSVSTALVDVNGNPTTLSPSVYSQMRQSPYSPSSPAQQSNSINASTTTTSTTTTTTSSGSSTSGGHGSSAQTSADSELMRRQKRRDLKLNKQKTKQVVQYPEVKFEKDAPIDEILNFIHSEAGQGKKQAGKKAAPQEDAIAGADASSKVAAKKKPATKRDSTPVLNGQLSAEEAELGDFGITLKDMGNSVSVNGESEDNTTPSIIEDLEEKDRFFGSVGEEAVKTKKDHKQKNSEGKKEQPTATKENHTKQPVVKEENSGQKDSSDGSSKSNNTKKTKPKQTVGKGSTDLVSSVNGPLSPPANMVKSNQNSVDNVEGTDPYVSGLKNSDLDIGPKKEEVFVEVKKKKKRVVTKENITSLAPSNAPFVPNQYYSRNGNGVPSQTGFRNNGFQRQPRLTTALSLASSTTTSQAGSTYSTTYTTNATTTPIVSSSNTTLSVSSNSSSTSSGAEQHAHPPRDLSPSAFPVLEGHSLPPPAATEARRNSCGDATDLLVESKSMCDSDRESVKSLPATSHMYPISYAKMAAGSGGPRPGNNSSYPESMASPSSESGLGWQNSSSSSVTHTPSGSCHISSPGAAPTPHTPERKASNAVWKGS</sequence>
<feature type="non-terminal residue" evidence="2">
    <location>
        <position position="1"/>
    </location>
</feature>
<dbReference type="AlphaFoldDB" id="A0A433TGM3"/>
<dbReference type="OrthoDB" id="5966728at2759"/>
<evidence type="ECO:0000313" key="3">
    <source>
        <dbReference type="Proteomes" id="UP000271974"/>
    </source>
</evidence>
<feature type="compositionally biased region" description="Polar residues" evidence="1">
    <location>
        <begin position="126"/>
        <end position="135"/>
    </location>
</feature>
<feature type="compositionally biased region" description="Low complexity" evidence="1">
    <location>
        <begin position="305"/>
        <end position="314"/>
    </location>
</feature>
<feature type="compositionally biased region" description="Low complexity" evidence="1">
    <location>
        <begin position="912"/>
        <end position="940"/>
    </location>
</feature>
<feature type="non-terminal residue" evidence="2">
    <location>
        <position position="975"/>
    </location>
</feature>
<accession>A0A433TGM3</accession>
<organism evidence="2 3">
    <name type="scientific">Elysia chlorotica</name>
    <name type="common">Eastern emerald elysia</name>
    <name type="synonym">Sea slug</name>
    <dbReference type="NCBI Taxonomy" id="188477"/>
    <lineage>
        <taxon>Eukaryota</taxon>
        <taxon>Metazoa</taxon>
        <taxon>Spiralia</taxon>
        <taxon>Lophotrochozoa</taxon>
        <taxon>Mollusca</taxon>
        <taxon>Gastropoda</taxon>
        <taxon>Heterobranchia</taxon>
        <taxon>Euthyneura</taxon>
        <taxon>Panpulmonata</taxon>
        <taxon>Sacoglossa</taxon>
        <taxon>Placobranchoidea</taxon>
        <taxon>Plakobranchidae</taxon>
        <taxon>Elysia</taxon>
    </lineage>
</organism>
<reference evidence="2 3" key="1">
    <citation type="submission" date="2019-01" db="EMBL/GenBank/DDBJ databases">
        <title>A draft genome assembly of the solar-powered sea slug Elysia chlorotica.</title>
        <authorList>
            <person name="Cai H."/>
            <person name="Li Q."/>
            <person name="Fang X."/>
            <person name="Li J."/>
            <person name="Curtis N.E."/>
            <person name="Altenburger A."/>
            <person name="Shibata T."/>
            <person name="Feng M."/>
            <person name="Maeda T."/>
            <person name="Schwartz J.A."/>
            <person name="Shigenobu S."/>
            <person name="Lundholm N."/>
            <person name="Nishiyama T."/>
            <person name="Yang H."/>
            <person name="Hasebe M."/>
            <person name="Li S."/>
            <person name="Pierce S.K."/>
            <person name="Wang J."/>
        </authorList>
    </citation>
    <scope>NUCLEOTIDE SEQUENCE [LARGE SCALE GENOMIC DNA]</scope>
    <source>
        <strain evidence="2">EC2010</strain>
        <tissue evidence="2">Whole organism of an adult</tissue>
    </source>
</reference>
<feature type="compositionally biased region" description="Polar residues" evidence="1">
    <location>
        <begin position="941"/>
        <end position="951"/>
    </location>
</feature>
<feature type="region of interest" description="Disordered" evidence="1">
    <location>
        <begin position="385"/>
        <end position="460"/>
    </location>
</feature>
<feature type="region of interest" description="Disordered" evidence="1">
    <location>
        <begin position="1"/>
        <end position="314"/>
    </location>
</feature>
<protein>
    <submittedName>
        <fullName evidence="2">Uncharacterized protein</fullName>
    </submittedName>
</protein>
<feature type="region of interest" description="Disordered" evidence="1">
    <location>
        <begin position="905"/>
        <end position="975"/>
    </location>
</feature>
<feature type="compositionally biased region" description="Polar residues" evidence="1">
    <location>
        <begin position="392"/>
        <end position="406"/>
    </location>
</feature>
<feature type="region of interest" description="Disordered" evidence="1">
    <location>
        <begin position="502"/>
        <end position="551"/>
    </location>
</feature>